<comment type="similarity">
    <text evidence="2 7">Belongs to the acyl-CoA dehydrogenase family.</text>
</comment>
<dbReference type="InterPro" id="IPR013786">
    <property type="entry name" value="AcylCoA_DH/ox_N"/>
</dbReference>
<dbReference type="FunFam" id="2.40.110.10:FF:000002">
    <property type="entry name" value="Acyl-CoA dehydrogenase fadE12"/>
    <property type="match status" value="1"/>
</dbReference>
<evidence type="ECO:0000256" key="3">
    <source>
        <dbReference type="ARBA" id="ARBA00019125"/>
    </source>
</evidence>
<dbReference type="InterPro" id="IPR046373">
    <property type="entry name" value="Acyl-CoA_Oxase/DH_mid-dom_sf"/>
</dbReference>
<dbReference type="PANTHER" id="PTHR48083:SF2">
    <property type="entry name" value="MEDIUM-CHAIN SPECIFIC ACYL-COA DEHYDROGENASE, MITOCHONDRIAL"/>
    <property type="match status" value="1"/>
</dbReference>
<dbReference type="Gene3D" id="1.10.540.10">
    <property type="entry name" value="Acyl-CoA dehydrogenase/oxidase, N-terminal domain"/>
    <property type="match status" value="1"/>
</dbReference>
<keyword evidence="6 7" id="KW-0560">Oxidoreductase</keyword>
<evidence type="ECO:0000256" key="1">
    <source>
        <dbReference type="ARBA" id="ARBA00001974"/>
    </source>
</evidence>
<evidence type="ECO:0000256" key="6">
    <source>
        <dbReference type="ARBA" id="ARBA00023002"/>
    </source>
</evidence>
<evidence type="ECO:0000259" key="9">
    <source>
        <dbReference type="Pfam" id="PF02770"/>
    </source>
</evidence>
<dbReference type="PROSITE" id="PS00072">
    <property type="entry name" value="ACYL_COA_DH_1"/>
    <property type="match status" value="1"/>
</dbReference>
<dbReference type="InterPro" id="IPR037069">
    <property type="entry name" value="AcylCoA_DH/ox_N_sf"/>
</dbReference>
<dbReference type="CDD" id="cd00567">
    <property type="entry name" value="ACAD"/>
    <property type="match status" value="1"/>
</dbReference>
<dbReference type="InterPro" id="IPR036250">
    <property type="entry name" value="AcylCo_DH-like_C"/>
</dbReference>
<feature type="domain" description="Acyl-CoA dehydrogenase/oxidase N-terminal" evidence="10">
    <location>
        <begin position="6"/>
        <end position="117"/>
    </location>
</feature>
<dbReference type="FunFam" id="1.20.140.10:FF:000001">
    <property type="entry name" value="Acyl-CoA dehydrogenase"/>
    <property type="match status" value="1"/>
</dbReference>
<dbReference type="RefSeq" id="WP_165033014.1">
    <property type="nucleotide sequence ID" value="NZ_JAAKZF010000060.1"/>
</dbReference>
<comment type="cofactor">
    <cofactor evidence="1 7">
        <name>FAD</name>
        <dbReference type="ChEBI" id="CHEBI:57692"/>
    </cofactor>
</comment>
<comment type="caution">
    <text evidence="11">The sequence shown here is derived from an EMBL/GenBank/DDBJ whole genome shotgun (WGS) entry which is preliminary data.</text>
</comment>
<dbReference type="EMBL" id="JAAKZF010000060">
    <property type="protein sequence ID" value="NGO54683.1"/>
    <property type="molecule type" value="Genomic_DNA"/>
</dbReference>
<dbReference type="Pfam" id="PF02771">
    <property type="entry name" value="Acyl-CoA_dh_N"/>
    <property type="match status" value="1"/>
</dbReference>
<dbReference type="Pfam" id="PF00441">
    <property type="entry name" value="Acyl-CoA_dh_1"/>
    <property type="match status" value="1"/>
</dbReference>
<dbReference type="GO" id="GO:0033539">
    <property type="term" value="P:fatty acid beta-oxidation using acyl-CoA dehydrogenase"/>
    <property type="evidence" value="ECO:0007669"/>
    <property type="project" value="TreeGrafter"/>
</dbReference>
<evidence type="ECO:0000256" key="2">
    <source>
        <dbReference type="ARBA" id="ARBA00009347"/>
    </source>
</evidence>
<evidence type="ECO:0000313" key="11">
    <source>
        <dbReference type="EMBL" id="NGO54683.1"/>
    </source>
</evidence>
<keyword evidence="5 7" id="KW-0274">FAD</keyword>
<keyword evidence="4 7" id="KW-0285">Flavoprotein</keyword>
<dbReference type="AlphaFoldDB" id="A0A6G4WKH3"/>
<sequence length="387" mass="42867">MDFELTDEQKLIYNTAREFCERELIPHEELLERTGDLPRELDLEIRRKGIAIGLHACNLPESVGGGGLDCVSLTLVEKGLSRASNALAEAVRRPFNIMAACKGDQIAHFLEPVMRGEKRECIAMSEPDAGSDLRGMKTRAVKDGSDWIINGTKHFISNALRSQFVILFAATGEEQTSTGVKKTVSCFLIDLDTPGLTVAKGYDQLGHRGHTNDILHFDNVRVGGWQMVGEEGEGFKLVTDWLGGGRLSVAAVCQARAERAFEVAADYAARRRQFGQPIGKFQGIGFPLADMAIDIRLGDLLLMNTAWRVDQKFPSVAQDCAMAKVWCSEMLGRVADQAIQTCGGMGLMTDLPLERIYRDARAERIWEGTSEIQRHIVNRELMLARRA</sequence>
<dbReference type="GO" id="GO:0005737">
    <property type="term" value="C:cytoplasm"/>
    <property type="evidence" value="ECO:0007669"/>
    <property type="project" value="TreeGrafter"/>
</dbReference>
<evidence type="ECO:0000259" key="10">
    <source>
        <dbReference type="Pfam" id="PF02771"/>
    </source>
</evidence>
<dbReference type="Gene3D" id="2.40.110.10">
    <property type="entry name" value="Butyryl-CoA Dehydrogenase, subunit A, domain 2"/>
    <property type="match status" value="1"/>
</dbReference>
<proteinExistence type="inferred from homology"/>
<evidence type="ECO:0000259" key="8">
    <source>
        <dbReference type="Pfam" id="PF00441"/>
    </source>
</evidence>
<keyword evidence="12" id="KW-1185">Reference proteome</keyword>
<gene>
    <name evidence="11" type="ORF">G6N73_26785</name>
</gene>
<organism evidence="11 12">
    <name type="scientific">Allomesorhizobium camelthorni</name>
    <dbReference type="NCBI Taxonomy" id="475069"/>
    <lineage>
        <taxon>Bacteria</taxon>
        <taxon>Pseudomonadati</taxon>
        <taxon>Pseudomonadota</taxon>
        <taxon>Alphaproteobacteria</taxon>
        <taxon>Hyphomicrobiales</taxon>
        <taxon>Phyllobacteriaceae</taxon>
        <taxon>Allomesorhizobium</taxon>
    </lineage>
</organism>
<dbReference type="InterPro" id="IPR009100">
    <property type="entry name" value="AcylCoA_DH/oxidase_NM_dom_sf"/>
</dbReference>
<evidence type="ECO:0000256" key="7">
    <source>
        <dbReference type="RuleBase" id="RU362125"/>
    </source>
</evidence>
<dbReference type="GO" id="GO:0003995">
    <property type="term" value="F:acyl-CoA dehydrogenase activity"/>
    <property type="evidence" value="ECO:0007669"/>
    <property type="project" value="InterPro"/>
</dbReference>
<dbReference type="Gene3D" id="1.20.140.10">
    <property type="entry name" value="Butyryl-CoA Dehydrogenase, subunit A, domain 3"/>
    <property type="match status" value="1"/>
</dbReference>
<feature type="domain" description="Acyl-CoA oxidase/dehydrogenase middle" evidence="9">
    <location>
        <begin position="121"/>
        <end position="220"/>
    </location>
</feature>
<dbReference type="SUPFAM" id="SSF47203">
    <property type="entry name" value="Acyl-CoA dehydrogenase C-terminal domain-like"/>
    <property type="match status" value="1"/>
</dbReference>
<reference evidence="11 12" key="1">
    <citation type="submission" date="2020-02" db="EMBL/GenBank/DDBJ databases">
        <title>Genome sequence of strain CCNWXJ40-4.</title>
        <authorList>
            <person name="Gao J."/>
            <person name="Sun J."/>
        </authorList>
    </citation>
    <scope>NUCLEOTIDE SEQUENCE [LARGE SCALE GENOMIC DNA]</scope>
    <source>
        <strain evidence="11 12">CCNWXJ 40-4</strain>
    </source>
</reference>
<dbReference type="PROSITE" id="PS00073">
    <property type="entry name" value="ACYL_COA_DH_2"/>
    <property type="match status" value="1"/>
</dbReference>
<name>A0A6G4WKH3_9HYPH</name>
<dbReference type="Proteomes" id="UP001642900">
    <property type="component" value="Unassembled WGS sequence"/>
</dbReference>
<dbReference type="Pfam" id="PF02770">
    <property type="entry name" value="Acyl-CoA_dh_M"/>
    <property type="match status" value="1"/>
</dbReference>
<dbReference type="InterPro" id="IPR050741">
    <property type="entry name" value="Acyl-CoA_dehydrogenase"/>
</dbReference>
<evidence type="ECO:0000313" key="12">
    <source>
        <dbReference type="Proteomes" id="UP001642900"/>
    </source>
</evidence>
<dbReference type="InterPro" id="IPR009075">
    <property type="entry name" value="AcylCo_DH/oxidase_C"/>
</dbReference>
<evidence type="ECO:0000256" key="5">
    <source>
        <dbReference type="ARBA" id="ARBA00022827"/>
    </source>
</evidence>
<dbReference type="PANTHER" id="PTHR48083">
    <property type="entry name" value="MEDIUM-CHAIN SPECIFIC ACYL-COA DEHYDROGENASE, MITOCHONDRIAL-RELATED"/>
    <property type="match status" value="1"/>
</dbReference>
<accession>A0A6G4WKH3</accession>
<dbReference type="InterPro" id="IPR006091">
    <property type="entry name" value="Acyl-CoA_Oxase/DH_mid-dom"/>
</dbReference>
<protein>
    <recommendedName>
        <fullName evidence="3">Medium-chain specific acyl-CoA dehydrogenase, mitochondrial</fullName>
    </recommendedName>
</protein>
<feature type="domain" description="Acyl-CoA dehydrogenase/oxidase C-terminal" evidence="8">
    <location>
        <begin position="232"/>
        <end position="381"/>
    </location>
</feature>
<dbReference type="SUPFAM" id="SSF56645">
    <property type="entry name" value="Acyl-CoA dehydrogenase NM domain-like"/>
    <property type="match status" value="1"/>
</dbReference>
<dbReference type="GO" id="GO:0050660">
    <property type="term" value="F:flavin adenine dinucleotide binding"/>
    <property type="evidence" value="ECO:0007669"/>
    <property type="project" value="InterPro"/>
</dbReference>
<evidence type="ECO:0000256" key="4">
    <source>
        <dbReference type="ARBA" id="ARBA00022630"/>
    </source>
</evidence>
<dbReference type="InterPro" id="IPR006089">
    <property type="entry name" value="Acyl-CoA_DH_CS"/>
</dbReference>